<sequence>MFFDLNLPVSLPSLGQNLSKKGKGKAPAQDVQFTPAQLSSIDAQIDILVHSVGYTVIGFTQTVHKRVDPKVHVNILDGLLSRLKKRDGIVFLKRLSMILDEDSEKGFGLINANISYFNSYDLLSLIPTNQATLSLACLTHTLPSQLTTHIISIPLTSSRPPFRLKHTLIRTAIKNGAVFEINYVGAIGGESEAILIEAGAADPSSISAKRNWWASARELVRVTKGKNIIVSGGVIAQEDFRAPRDVANLISLLGLSQDGAHDASTKNAKSVVMRAQTRKTYRAVLSEPVVVVPEGYYPNEPSIASQTPNEQPTAASTSRSQNAPNGKKRPREDDTSGAAGNPNSTETVSKGGEGEKKKKKRKKNKDGNTN</sequence>
<feature type="region of interest" description="Disordered" evidence="4">
    <location>
        <begin position="300"/>
        <end position="370"/>
    </location>
</feature>
<comment type="similarity">
    <text evidence="2">Belongs to the eukaryotic/archaeal RNase P protein component 3 family.</text>
</comment>
<dbReference type="GO" id="GO:0004526">
    <property type="term" value="F:ribonuclease P activity"/>
    <property type="evidence" value="ECO:0007669"/>
    <property type="project" value="UniProtKB-EC"/>
</dbReference>
<keyword evidence="3" id="KW-0819">tRNA processing</keyword>
<feature type="compositionally biased region" description="Polar residues" evidence="4">
    <location>
        <begin position="302"/>
        <end position="324"/>
    </location>
</feature>
<evidence type="ECO:0000313" key="5">
    <source>
        <dbReference type="EMBL" id="KAL0060429.1"/>
    </source>
</evidence>
<evidence type="ECO:0000256" key="3">
    <source>
        <dbReference type="ARBA" id="ARBA00022694"/>
    </source>
</evidence>
<evidence type="ECO:0000313" key="6">
    <source>
        <dbReference type="Proteomes" id="UP001437256"/>
    </source>
</evidence>
<proteinExistence type="inferred from homology"/>
<accession>A0ABR2ZHI1</accession>
<dbReference type="Proteomes" id="UP001437256">
    <property type="component" value="Unassembled WGS sequence"/>
</dbReference>
<dbReference type="EC" id="3.1.26.5" evidence="5"/>
<name>A0ABR2ZHI1_9AGAR</name>
<protein>
    <submittedName>
        <fullName evidence="5">RNA-binding RNA processing protein rpp1</fullName>
        <ecNumber evidence="5">3.1.26.5</ecNumber>
    </submittedName>
</protein>
<comment type="caution">
    <text evidence="5">The sequence shown here is derived from an EMBL/GenBank/DDBJ whole genome shotgun (WGS) entry which is preliminary data.</text>
</comment>
<keyword evidence="5" id="KW-0378">Hydrolase</keyword>
<organism evidence="5 6">
    <name type="scientific">Marasmius tenuissimus</name>
    <dbReference type="NCBI Taxonomy" id="585030"/>
    <lineage>
        <taxon>Eukaryota</taxon>
        <taxon>Fungi</taxon>
        <taxon>Dikarya</taxon>
        <taxon>Basidiomycota</taxon>
        <taxon>Agaricomycotina</taxon>
        <taxon>Agaricomycetes</taxon>
        <taxon>Agaricomycetidae</taxon>
        <taxon>Agaricales</taxon>
        <taxon>Marasmiineae</taxon>
        <taxon>Marasmiaceae</taxon>
        <taxon>Marasmius</taxon>
    </lineage>
</organism>
<dbReference type="InterPro" id="IPR016195">
    <property type="entry name" value="Pol/histidinol_Pase-like"/>
</dbReference>
<dbReference type="InterPro" id="IPR002738">
    <property type="entry name" value="RNase_P_p30"/>
</dbReference>
<gene>
    <name evidence="5" type="primary">RPP1</name>
    <name evidence="5" type="ORF">AAF712_012798</name>
</gene>
<dbReference type="PANTHER" id="PTHR13031:SF0">
    <property type="entry name" value="RIBONUCLEASE P PROTEIN SUBUNIT P30"/>
    <property type="match status" value="1"/>
</dbReference>
<evidence type="ECO:0000256" key="4">
    <source>
        <dbReference type="SAM" id="MobiDB-lite"/>
    </source>
</evidence>
<dbReference type="PANTHER" id="PTHR13031">
    <property type="entry name" value="RIBONUCLEASE P SUBUNIT P30"/>
    <property type="match status" value="1"/>
</dbReference>
<dbReference type="Gene3D" id="3.20.20.140">
    <property type="entry name" value="Metal-dependent hydrolases"/>
    <property type="match status" value="1"/>
</dbReference>
<reference evidence="5 6" key="1">
    <citation type="submission" date="2024-05" db="EMBL/GenBank/DDBJ databases">
        <title>A draft genome resource for the thread blight pathogen Marasmius tenuissimus strain MS-2.</title>
        <authorList>
            <person name="Yulfo-Soto G.E."/>
            <person name="Baruah I.K."/>
            <person name="Amoako-Attah I."/>
            <person name="Bukari Y."/>
            <person name="Meinhardt L.W."/>
            <person name="Bailey B.A."/>
            <person name="Cohen S.P."/>
        </authorList>
    </citation>
    <scope>NUCLEOTIDE SEQUENCE [LARGE SCALE GENOMIC DNA]</scope>
    <source>
        <strain evidence="5 6">MS-2</strain>
    </source>
</reference>
<evidence type="ECO:0000256" key="1">
    <source>
        <dbReference type="ARBA" id="ARBA00004123"/>
    </source>
</evidence>
<dbReference type="EMBL" id="JBBXMP010000177">
    <property type="protein sequence ID" value="KAL0060429.1"/>
    <property type="molecule type" value="Genomic_DNA"/>
</dbReference>
<dbReference type="Pfam" id="PF01876">
    <property type="entry name" value="RNase_P_p30"/>
    <property type="match status" value="1"/>
</dbReference>
<evidence type="ECO:0000256" key="2">
    <source>
        <dbReference type="ARBA" id="ARBA00007331"/>
    </source>
</evidence>
<dbReference type="SUPFAM" id="SSF89550">
    <property type="entry name" value="PHP domain-like"/>
    <property type="match status" value="1"/>
</dbReference>
<keyword evidence="6" id="KW-1185">Reference proteome</keyword>
<comment type="subcellular location">
    <subcellularLocation>
        <location evidence="1">Nucleus</location>
    </subcellularLocation>
</comment>